<dbReference type="Proteomes" id="UP000828048">
    <property type="component" value="Chromosome 3"/>
</dbReference>
<comment type="caution">
    <text evidence="1">The sequence shown here is derived from an EMBL/GenBank/DDBJ whole genome shotgun (WGS) entry which is preliminary data.</text>
</comment>
<keyword evidence="2" id="KW-1185">Reference proteome</keyword>
<proteinExistence type="predicted"/>
<organism evidence="1 2">
    <name type="scientific">Vaccinium darrowii</name>
    <dbReference type="NCBI Taxonomy" id="229202"/>
    <lineage>
        <taxon>Eukaryota</taxon>
        <taxon>Viridiplantae</taxon>
        <taxon>Streptophyta</taxon>
        <taxon>Embryophyta</taxon>
        <taxon>Tracheophyta</taxon>
        <taxon>Spermatophyta</taxon>
        <taxon>Magnoliopsida</taxon>
        <taxon>eudicotyledons</taxon>
        <taxon>Gunneridae</taxon>
        <taxon>Pentapetalae</taxon>
        <taxon>asterids</taxon>
        <taxon>Ericales</taxon>
        <taxon>Ericaceae</taxon>
        <taxon>Vaccinioideae</taxon>
        <taxon>Vaccinieae</taxon>
        <taxon>Vaccinium</taxon>
    </lineage>
</organism>
<gene>
    <name evidence="1" type="ORF">Vadar_020774</name>
</gene>
<name>A0ACB7YX88_9ERIC</name>
<evidence type="ECO:0000313" key="2">
    <source>
        <dbReference type="Proteomes" id="UP000828048"/>
    </source>
</evidence>
<dbReference type="EMBL" id="CM037153">
    <property type="protein sequence ID" value="KAH7858165.1"/>
    <property type="molecule type" value="Genomic_DNA"/>
</dbReference>
<sequence length="189" mass="21051">METSIPLRKTLAQFLQTQTQPPPPPPTPTPTLPNFPIEPGNQPLDWVLQIEQPIEQPPDLVLPIEHPLPLPNAQQQQQQKNSFDFPTLVLAFCLTSAVEIAIQERSVNPLIFHLLCLMVVFAFASIFVAKYIAPKHPNAANKLDNVGVFFGFTAFFLAVTIPFPLCLQIISWITYGLSLLAILICHAYS</sequence>
<protein>
    <submittedName>
        <fullName evidence="1">Uncharacterized protein</fullName>
    </submittedName>
</protein>
<reference evidence="1 2" key="1">
    <citation type="journal article" date="2021" name="Hortic Res">
        <title>High-quality reference genome and annotation aids understanding of berry development for evergreen blueberry (Vaccinium darrowii).</title>
        <authorList>
            <person name="Yu J."/>
            <person name="Hulse-Kemp A.M."/>
            <person name="Babiker E."/>
            <person name="Staton M."/>
        </authorList>
    </citation>
    <scope>NUCLEOTIDE SEQUENCE [LARGE SCALE GENOMIC DNA]</scope>
    <source>
        <strain evidence="2">cv. NJ 8807/NJ 8810</strain>
        <tissue evidence="1">Young leaf</tissue>
    </source>
</reference>
<accession>A0ACB7YX88</accession>
<evidence type="ECO:0000313" key="1">
    <source>
        <dbReference type="EMBL" id="KAH7858165.1"/>
    </source>
</evidence>